<keyword evidence="8" id="KW-0812">Transmembrane</keyword>
<dbReference type="PANTHER" id="PTHR46182:SF2">
    <property type="entry name" value="FI19480P1"/>
    <property type="match status" value="1"/>
</dbReference>
<accession>A0A9X0D0B8</accession>
<feature type="domain" description="FZ" evidence="7">
    <location>
        <begin position="153"/>
        <end position="281"/>
    </location>
</feature>
<dbReference type="GO" id="GO:0001764">
    <property type="term" value="P:neuron migration"/>
    <property type="evidence" value="ECO:0007669"/>
    <property type="project" value="TreeGrafter"/>
</dbReference>
<keyword evidence="2" id="KW-0472">Membrane</keyword>
<feature type="region of interest" description="Disordered" evidence="6">
    <location>
        <begin position="290"/>
        <end position="440"/>
    </location>
</feature>
<dbReference type="PANTHER" id="PTHR46182">
    <property type="entry name" value="FI19480P1"/>
    <property type="match status" value="1"/>
</dbReference>
<dbReference type="InterPro" id="IPR013980">
    <property type="entry name" value="MANSC_dom"/>
</dbReference>
<dbReference type="Proteomes" id="UP001163046">
    <property type="component" value="Unassembled WGS sequence"/>
</dbReference>
<name>A0A9X0D0B8_9CNID</name>
<dbReference type="PROSITE" id="PS50038">
    <property type="entry name" value="FZ"/>
    <property type="match status" value="1"/>
</dbReference>
<protein>
    <submittedName>
        <fullName evidence="8">Inactive tyrosine-protein kinase transmembrane receptor ror1</fullName>
        <ecNumber evidence="8">2.7.10.1</ecNumber>
    </submittedName>
</protein>
<sequence>MQWLFDECALCWKSRHCLLYFFIFLGIVASKSSNNFDMKKCTKDGRVWGKATLRDGARAGDFSILKRTTNMTACKELCCASNSCELALLVNGGCFSVQCKSVDACMPQKVLKRSKVVAPQIFVRDIAKFLKKRDQGSTTSLDYDPDKELIREKRQATCHHYHGHICNDYLDKNKLLYINKNPKILEESLRSPFSLLKSRLLQDCAKYALKAICLSTYPYCRSSNKPKPVRLCREDCELLESSVCESDFKVAREFNYLAGILPNCTALPLKGSAEAEGCVKLGISELGNREQTKSLDADSSKDLRGNHEQTKSLDADSSKDLRGNHEQTKSLDADSSKDLRGNREQTKSLDADSSKDLRALLTHSDDESETTTARPVTKHSSHKPSSSKGHSKSKTAVTRPSNETVAPSPQTLMAENEALKNGRARPSSETVAPTSQMMAENEALKTEVFFRLL</sequence>
<evidence type="ECO:0000256" key="2">
    <source>
        <dbReference type="ARBA" id="ARBA00023136"/>
    </source>
</evidence>
<reference evidence="8" key="1">
    <citation type="submission" date="2023-01" db="EMBL/GenBank/DDBJ databases">
        <title>Genome assembly of the deep-sea coral Lophelia pertusa.</title>
        <authorList>
            <person name="Herrera S."/>
            <person name="Cordes E."/>
        </authorList>
    </citation>
    <scope>NUCLEOTIDE SEQUENCE</scope>
    <source>
        <strain evidence="8">USNM1676648</strain>
        <tissue evidence="8">Polyp</tissue>
    </source>
</reference>
<proteinExistence type="predicted"/>
<evidence type="ECO:0000259" key="7">
    <source>
        <dbReference type="PROSITE" id="PS50038"/>
    </source>
</evidence>
<dbReference type="InterPro" id="IPR036790">
    <property type="entry name" value="Frizzled_dom_sf"/>
</dbReference>
<dbReference type="InterPro" id="IPR020067">
    <property type="entry name" value="Frizzled_dom"/>
</dbReference>
<keyword evidence="9" id="KW-1185">Reference proteome</keyword>
<keyword evidence="4" id="KW-0325">Glycoprotein</keyword>
<evidence type="ECO:0000256" key="1">
    <source>
        <dbReference type="ARBA" id="ARBA00004370"/>
    </source>
</evidence>
<keyword evidence="3" id="KW-1015">Disulfide bond</keyword>
<dbReference type="GO" id="GO:0016020">
    <property type="term" value="C:membrane"/>
    <property type="evidence" value="ECO:0007669"/>
    <property type="project" value="UniProtKB-SubCell"/>
</dbReference>
<dbReference type="Pfam" id="PF23597">
    <property type="entry name" value="KIAA0319_N"/>
    <property type="match status" value="1"/>
</dbReference>
<dbReference type="OrthoDB" id="536372at2759"/>
<evidence type="ECO:0000256" key="3">
    <source>
        <dbReference type="ARBA" id="ARBA00023157"/>
    </source>
</evidence>
<feature type="compositionally biased region" description="Polar residues" evidence="6">
    <location>
        <begin position="427"/>
        <end position="438"/>
    </location>
</feature>
<feature type="compositionally biased region" description="Basic and acidic residues" evidence="6">
    <location>
        <begin position="290"/>
        <end position="358"/>
    </location>
</feature>
<comment type="caution">
    <text evidence="5">Lacks conserved residue(s) required for the propagation of feature annotation.</text>
</comment>
<dbReference type="GO" id="GO:0004714">
    <property type="term" value="F:transmembrane receptor protein tyrosine kinase activity"/>
    <property type="evidence" value="ECO:0007669"/>
    <property type="project" value="UniProtKB-EC"/>
</dbReference>
<comment type="subcellular location">
    <subcellularLocation>
        <location evidence="1">Membrane</location>
    </subcellularLocation>
</comment>
<comment type="caution">
    <text evidence="8">The sequence shown here is derived from an EMBL/GenBank/DDBJ whole genome shotgun (WGS) entry which is preliminary data.</text>
</comment>
<evidence type="ECO:0000256" key="5">
    <source>
        <dbReference type="PROSITE-ProRule" id="PRU00090"/>
    </source>
</evidence>
<keyword evidence="8" id="KW-0418">Kinase</keyword>
<evidence type="ECO:0000313" key="8">
    <source>
        <dbReference type="EMBL" id="KAJ7382497.1"/>
    </source>
</evidence>
<dbReference type="AlphaFoldDB" id="A0A9X0D0B8"/>
<dbReference type="Gene3D" id="1.10.2000.10">
    <property type="entry name" value="Frizzled cysteine-rich domain"/>
    <property type="match status" value="1"/>
</dbReference>
<dbReference type="GO" id="GO:0031410">
    <property type="term" value="C:cytoplasmic vesicle"/>
    <property type="evidence" value="ECO:0007669"/>
    <property type="project" value="TreeGrafter"/>
</dbReference>
<evidence type="ECO:0000313" key="9">
    <source>
        <dbReference type="Proteomes" id="UP001163046"/>
    </source>
</evidence>
<organism evidence="8 9">
    <name type="scientific">Desmophyllum pertusum</name>
    <dbReference type="NCBI Taxonomy" id="174260"/>
    <lineage>
        <taxon>Eukaryota</taxon>
        <taxon>Metazoa</taxon>
        <taxon>Cnidaria</taxon>
        <taxon>Anthozoa</taxon>
        <taxon>Hexacorallia</taxon>
        <taxon>Scleractinia</taxon>
        <taxon>Caryophylliina</taxon>
        <taxon>Caryophylliidae</taxon>
        <taxon>Desmophyllum</taxon>
    </lineage>
</organism>
<evidence type="ECO:0000256" key="4">
    <source>
        <dbReference type="ARBA" id="ARBA00023180"/>
    </source>
</evidence>
<dbReference type="EC" id="2.7.10.1" evidence="8"/>
<dbReference type="InterPro" id="IPR029865">
    <property type="entry name" value="KIAA0319-like"/>
</dbReference>
<keyword evidence="8" id="KW-0675">Receptor</keyword>
<evidence type="ECO:0000256" key="6">
    <source>
        <dbReference type="SAM" id="MobiDB-lite"/>
    </source>
</evidence>
<dbReference type="EMBL" id="MU825922">
    <property type="protein sequence ID" value="KAJ7382497.1"/>
    <property type="molecule type" value="Genomic_DNA"/>
</dbReference>
<feature type="compositionally biased region" description="Polar residues" evidence="6">
    <location>
        <begin position="395"/>
        <end position="413"/>
    </location>
</feature>
<keyword evidence="8" id="KW-0808">Transferase</keyword>
<gene>
    <name evidence="8" type="primary">ROR1_1</name>
    <name evidence="8" type="ORF">OS493_034659</name>
</gene>